<gene>
    <name evidence="3" type="ORF">EHQ49_18570</name>
</gene>
<dbReference type="EMBL" id="RQGA01000021">
    <property type="protein sequence ID" value="TGL33402.1"/>
    <property type="molecule type" value="Genomic_DNA"/>
</dbReference>
<dbReference type="RefSeq" id="WP_135581506.1">
    <property type="nucleotide sequence ID" value="NZ_RQGA01000021.1"/>
</dbReference>
<dbReference type="Proteomes" id="UP000298125">
    <property type="component" value="Unassembled WGS sequence"/>
</dbReference>
<evidence type="ECO:0000259" key="2">
    <source>
        <dbReference type="PROSITE" id="PS50943"/>
    </source>
</evidence>
<name>A0A4R9J4I3_9LEPT</name>
<dbReference type="AlphaFoldDB" id="A0A4R9J4I3"/>
<dbReference type="InterPro" id="IPR001387">
    <property type="entry name" value="Cro/C1-type_HTH"/>
</dbReference>
<dbReference type="SMART" id="SM00530">
    <property type="entry name" value="HTH_XRE"/>
    <property type="match status" value="1"/>
</dbReference>
<feature type="compositionally biased region" description="Polar residues" evidence="1">
    <location>
        <begin position="108"/>
        <end position="119"/>
    </location>
</feature>
<proteinExistence type="predicted"/>
<comment type="caution">
    <text evidence="3">The sequence shown here is derived from an EMBL/GenBank/DDBJ whole genome shotgun (WGS) entry which is preliminary data.</text>
</comment>
<accession>A0A4R9J4I3</accession>
<reference evidence="3" key="1">
    <citation type="journal article" date="2019" name="PLoS Negl. Trop. Dis.">
        <title>Revisiting the worldwide diversity of Leptospira species in the environment.</title>
        <authorList>
            <person name="Vincent A.T."/>
            <person name="Schiettekatte O."/>
            <person name="Bourhy P."/>
            <person name="Veyrier F.J."/>
            <person name="Picardeau M."/>
        </authorList>
    </citation>
    <scope>NUCLEOTIDE SEQUENCE [LARGE SCALE GENOMIC DNA]</scope>
    <source>
        <strain evidence="3">201702692</strain>
    </source>
</reference>
<dbReference type="InterPro" id="IPR010982">
    <property type="entry name" value="Lambda_DNA-bd_dom_sf"/>
</dbReference>
<evidence type="ECO:0000313" key="4">
    <source>
        <dbReference type="Proteomes" id="UP000298125"/>
    </source>
</evidence>
<organism evidence="3 4">
    <name type="scientific">Leptospira perdikensis</name>
    <dbReference type="NCBI Taxonomy" id="2484948"/>
    <lineage>
        <taxon>Bacteria</taxon>
        <taxon>Pseudomonadati</taxon>
        <taxon>Spirochaetota</taxon>
        <taxon>Spirochaetia</taxon>
        <taxon>Leptospirales</taxon>
        <taxon>Leptospiraceae</taxon>
        <taxon>Leptospira</taxon>
    </lineage>
</organism>
<dbReference type="OrthoDB" id="339156at2"/>
<evidence type="ECO:0000256" key="1">
    <source>
        <dbReference type="SAM" id="MobiDB-lite"/>
    </source>
</evidence>
<feature type="domain" description="HTH cro/C1-type" evidence="2">
    <location>
        <begin position="19"/>
        <end position="72"/>
    </location>
</feature>
<feature type="region of interest" description="Disordered" evidence="1">
    <location>
        <begin position="92"/>
        <end position="119"/>
    </location>
</feature>
<dbReference type="Gene3D" id="1.10.260.40">
    <property type="entry name" value="lambda repressor-like DNA-binding domains"/>
    <property type="match status" value="1"/>
</dbReference>
<evidence type="ECO:0000313" key="3">
    <source>
        <dbReference type="EMBL" id="TGL33402.1"/>
    </source>
</evidence>
<dbReference type="SUPFAM" id="SSF47413">
    <property type="entry name" value="lambda repressor-like DNA-binding domains"/>
    <property type="match status" value="1"/>
</dbReference>
<dbReference type="GO" id="GO:0003677">
    <property type="term" value="F:DNA binding"/>
    <property type="evidence" value="ECO:0007669"/>
    <property type="project" value="InterPro"/>
</dbReference>
<dbReference type="CDD" id="cd00093">
    <property type="entry name" value="HTH_XRE"/>
    <property type="match status" value="1"/>
</dbReference>
<protein>
    <submittedName>
        <fullName evidence="3">XRE family transcriptional regulator</fullName>
    </submittedName>
</protein>
<keyword evidence="4" id="KW-1185">Reference proteome</keyword>
<dbReference type="PROSITE" id="PS50943">
    <property type="entry name" value="HTH_CROC1"/>
    <property type="match status" value="1"/>
</dbReference>
<sequence length="119" mass="13558">MTWDGKNLYEIQESIGTSLKGRRVQMNLSQEELSERSGVSPSSIARLETGKGNISLLNLLSLLKELDLLNELQLIFRDPSLSLALLAKSKTKKPRQRVRKQKVEPPNKNKTWVWGNQNE</sequence>
<dbReference type="Pfam" id="PF01381">
    <property type="entry name" value="HTH_3"/>
    <property type="match status" value="1"/>
</dbReference>